<evidence type="ECO:0000313" key="2">
    <source>
        <dbReference type="EMBL" id="SUZ12972.1"/>
    </source>
</evidence>
<dbReference type="EMBL" id="UIGY01000209">
    <property type="protein sequence ID" value="SUZ12972.1"/>
    <property type="molecule type" value="Genomic_DNA"/>
</dbReference>
<feature type="non-terminal residue" evidence="2">
    <location>
        <position position="318"/>
    </location>
</feature>
<gene>
    <name evidence="2" type="ORF">BGT96224V2_LOCUS6170</name>
</gene>
<proteinExistence type="predicted"/>
<sequence>MHCLLAILLLAGDQARPNDRLAVMSLDRNNGYYEIYDPEGRRQFRKVDFGGEIMVAGSATNGPGTYMAIYCSPSLSLGSLGSYITQNTRHLEDRSKFGFHQDISKERNCLQLAKDKLKNLSSGEGIYIRRLLHIEDCSKSVIYSLAFQGNFNIKNLQDVALTPGRQFLGIIFIYNLFAMSDVVLDGKVLLPTESQGLQGVLAWYQGHLNVFQKSKQSTIWDPIKRSLHDDNDYHYIIDFLSNHIAEIDRIRSALESAGPATGSPSSGQQRLENKSNLEIEQEIKQQLGLLATKNLRFPESRANGLVGPFKDRTEDKQC</sequence>
<feature type="chain" id="PRO_5017061653" evidence="1">
    <location>
        <begin position="16"/>
        <end position="318"/>
    </location>
</feature>
<protein>
    <submittedName>
        <fullName evidence="2">BgtASP-20446</fullName>
    </submittedName>
</protein>
<accession>A0A381LHI7</accession>
<organism evidence="2">
    <name type="scientific">Blumeria graminis f. sp. tritici 96224</name>
    <dbReference type="NCBI Taxonomy" id="1268274"/>
    <lineage>
        <taxon>Eukaryota</taxon>
        <taxon>Fungi</taxon>
        <taxon>Dikarya</taxon>
        <taxon>Ascomycota</taxon>
        <taxon>Pezizomycotina</taxon>
        <taxon>Leotiomycetes</taxon>
        <taxon>Erysiphales</taxon>
        <taxon>Erysiphaceae</taxon>
        <taxon>Blumeria</taxon>
    </lineage>
</organism>
<feature type="signal peptide" evidence="1">
    <location>
        <begin position="1"/>
        <end position="15"/>
    </location>
</feature>
<reference evidence="2" key="1">
    <citation type="submission" date="2018-07" db="EMBL/GenBank/DDBJ databases">
        <authorList>
            <person name="Quirk P.G."/>
            <person name="Krulwich T.A."/>
        </authorList>
    </citation>
    <scope>NUCLEOTIDE SEQUENCE</scope>
    <source>
        <strain evidence="2">96224</strain>
    </source>
</reference>
<name>A0A381LHI7_BLUGR</name>
<dbReference type="OrthoDB" id="10448424at2759"/>
<evidence type="ECO:0000256" key="1">
    <source>
        <dbReference type="SAM" id="SignalP"/>
    </source>
</evidence>
<keyword evidence="1" id="KW-0732">Signal</keyword>
<dbReference type="AlphaFoldDB" id="A0A381LHI7"/>